<evidence type="ECO:0000259" key="13">
    <source>
        <dbReference type="PROSITE" id="PS51793"/>
    </source>
</evidence>
<evidence type="ECO:0000256" key="1">
    <source>
        <dbReference type="ARBA" id="ARBA00003694"/>
    </source>
</evidence>
<keyword evidence="10" id="KW-0131">Cell cycle</keyword>
<comment type="function">
    <text evidence="1">Required for recruitment of CENPA to centromeres and normal chromosome segregation during mitosis.</text>
</comment>
<sequence>MSNSTLSFHESSCDIGPCDSTQTSSIADQLRAVKDGEICMADYRNCSVLQCMTCNTVLGDSLGICGEVQSLQSIICLKVTEDVKVDKKLEMSLNGQLAFSTYQVLHCAGCHGAVGLALHSTPEHLSALRNLFLLRKELMNCYMLRSGTCVKASKVNFKHRPVDKNIKELKQDLEAQLKQVKILEEMMEKLYTDSVCLIRVGAKLCRDTGPQGPGLVTPALEFLLLGKNLPTALV</sequence>
<keyword evidence="6" id="KW-0479">Metal-binding</keyword>
<evidence type="ECO:0000256" key="3">
    <source>
        <dbReference type="ARBA" id="ARBA00004584"/>
    </source>
</evidence>
<comment type="caution">
    <text evidence="14">The sequence shown here is derived from an EMBL/GenBank/DDBJ whole genome shotgun (WGS) entry which is preliminary data.</text>
</comment>
<accession>A0ABQ8M5J7</accession>
<keyword evidence="15" id="KW-1185">Reference proteome</keyword>
<evidence type="ECO:0000256" key="2">
    <source>
        <dbReference type="ARBA" id="ARBA00004123"/>
    </source>
</evidence>
<dbReference type="PROSITE" id="PS51793">
    <property type="entry name" value="MIS18"/>
    <property type="match status" value="1"/>
</dbReference>
<reference evidence="14 15" key="1">
    <citation type="submission" date="2022-01" db="EMBL/GenBank/DDBJ databases">
        <title>A high-quality chromosome-level genome assembly of rohu carp, Labeo rohita.</title>
        <authorList>
            <person name="Arick M.A. II"/>
            <person name="Hsu C.-Y."/>
            <person name="Magbanua Z."/>
            <person name="Pechanova O."/>
            <person name="Grover C."/>
            <person name="Miller E."/>
            <person name="Thrash A."/>
            <person name="Ezzel L."/>
            <person name="Alam S."/>
            <person name="Benzie J."/>
            <person name="Hamilton M."/>
            <person name="Karsi A."/>
            <person name="Lawrence M.L."/>
            <person name="Peterson D.G."/>
        </authorList>
    </citation>
    <scope>NUCLEOTIDE SEQUENCE [LARGE SCALE GENOMIC DNA]</scope>
    <source>
        <strain evidence="15">BAU-BD-2019</strain>
        <tissue evidence="14">Blood</tissue>
    </source>
</reference>
<keyword evidence="9" id="KW-0539">Nucleus</keyword>
<keyword evidence="11" id="KW-0137">Centromere</keyword>
<evidence type="ECO:0000256" key="4">
    <source>
        <dbReference type="ARBA" id="ARBA00022454"/>
    </source>
</evidence>
<proteinExistence type="predicted"/>
<keyword evidence="8" id="KW-0862">Zinc</keyword>
<evidence type="ECO:0000256" key="11">
    <source>
        <dbReference type="ARBA" id="ARBA00023328"/>
    </source>
</evidence>
<dbReference type="EMBL" id="JACTAM010000013">
    <property type="protein sequence ID" value="KAI2657944.1"/>
    <property type="molecule type" value="Genomic_DNA"/>
</dbReference>
<evidence type="ECO:0000313" key="15">
    <source>
        <dbReference type="Proteomes" id="UP000830375"/>
    </source>
</evidence>
<evidence type="ECO:0000256" key="10">
    <source>
        <dbReference type="ARBA" id="ARBA00023306"/>
    </source>
</evidence>
<keyword evidence="5" id="KW-0132">Cell division</keyword>
<comment type="subcellular location">
    <subcellularLocation>
        <location evidence="3">Chromosome</location>
        <location evidence="3">Centromere</location>
    </subcellularLocation>
    <subcellularLocation>
        <location evidence="2">Nucleus</location>
    </subcellularLocation>
</comment>
<dbReference type="Proteomes" id="UP000830375">
    <property type="component" value="Unassembled WGS sequence"/>
</dbReference>
<dbReference type="PANTHER" id="PTHR16431:SF3">
    <property type="entry name" value="PROTEIN MIS18-BETA"/>
    <property type="match status" value="1"/>
</dbReference>
<keyword evidence="7" id="KW-0498">Mitosis</keyword>
<evidence type="ECO:0000256" key="8">
    <source>
        <dbReference type="ARBA" id="ARBA00022833"/>
    </source>
</evidence>
<feature type="domain" description="Mis18" evidence="13">
    <location>
        <begin position="46"/>
        <end position="144"/>
    </location>
</feature>
<dbReference type="PANTHER" id="PTHR16431">
    <property type="entry name" value="NEUROGENIC PROTEIN MASTERMIND"/>
    <property type="match status" value="1"/>
</dbReference>
<evidence type="ECO:0000313" key="14">
    <source>
        <dbReference type="EMBL" id="KAI2657944.1"/>
    </source>
</evidence>
<name>A0ABQ8M5J7_LABRO</name>
<evidence type="ECO:0000256" key="9">
    <source>
        <dbReference type="ARBA" id="ARBA00023242"/>
    </source>
</evidence>
<evidence type="ECO:0000256" key="6">
    <source>
        <dbReference type="ARBA" id="ARBA00022723"/>
    </source>
</evidence>
<evidence type="ECO:0000256" key="5">
    <source>
        <dbReference type="ARBA" id="ARBA00022618"/>
    </source>
</evidence>
<keyword evidence="4" id="KW-0158">Chromosome</keyword>
<keyword evidence="12" id="KW-0175">Coiled coil</keyword>
<evidence type="ECO:0000256" key="12">
    <source>
        <dbReference type="SAM" id="Coils"/>
    </source>
</evidence>
<gene>
    <name evidence="14" type="ORF">H4Q32_009376</name>
</gene>
<protein>
    <submittedName>
        <fullName evidence="14">Protein Mis18-beta</fullName>
    </submittedName>
</protein>
<feature type="coiled-coil region" evidence="12">
    <location>
        <begin position="166"/>
        <end position="193"/>
    </location>
</feature>
<evidence type="ECO:0000256" key="7">
    <source>
        <dbReference type="ARBA" id="ARBA00022776"/>
    </source>
</evidence>
<dbReference type="InterPro" id="IPR004910">
    <property type="entry name" value="Yippee/Mis18/Cereblon"/>
</dbReference>
<dbReference type="InterPro" id="IPR034752">
    <property type="entry name" value="Mis18"/>
</dbReference>
<organism evidence="14 15">
    <name type="scientific">Labeo rohita</name>
    <name type="common">Indian major carp</name>
    <name type="synonym">Cyprinus rohita</name>
    <dbReference type="NCBI Taxonomy" id="84645"/>
    <lineage>
        <taxon>Eukaryota</taxon>
        <taxon>Metazoa</taxon>
        <taxon>Chordata</taxon>
        <taxon>Craniata</taxon>
        <taxon>Vertebrata</taxon>
        <taxon>Euteleostomi</taxon>
        <taxon>Actinopterygii</taxon>
        <taxon>Neopterygii</taxon>
        <taxon>Teleostei</taxon>
        <taxon>Ostariophysi</taxon>
        <taxon>Cypriniformes</taxon>
        <taxon>Cyprinidae</taxon>
        <taxon>Labeoninae</taxon>
        <taxon>Labeonini</taxon>
        <taxon>Labeo</taxon>
    </lineage>
</organism>
<dbReference type="Pfam" id="PF03226">
    <property type="entry name" value="Yippee-Mis18"/>
    <property type="match status" value="1"/>
</dbReference>